<dbReference type="PROSITE" id="PS00028">
    <property type="entry name" value="ZINC_FINGER_C2H2_1"/>
    <property type="match status" value="1"/>
</dbReference>
<proteinExistence type="predicted"/>
<dbReference type="EMBL" id="CP099420">
    <property type="protein sequence ID" value="USW50900.1"/>
    <property type="molecule type" value="Genomic_DNA"/>
</dbReference>
<dbReference type="SUPFAM" id="SSF57667">
    <property type="entry name" value="beta-beta-alpha zinc fingers"/>
    <property type="match status" value="1"/>
</dbReference>
<feature type="region of interest" description="Disordered" evidence="1">
    <location>
        <begin position="1"/>
        <end position="22"/>
    </location>
</feature>
<evidence type="ECO:0000259" key="2">
    <source>
        <dbReference type="PROSITE" id="PS00028"/>
    </source>
</evidence>
<feature type="compositionally biased region" description="Basic and acidic residues" evidence="1">
    <location>
        <begin position="11"/>
        <end position="22"/>
    </location>
</feature>
<reference evidence="3" key="1">
    <citation type="submission" date="2022-06" db="EMBL/GenBank/DDBJ databases">
        <title>Complete genome sequences of two strains of the flax pathogen Septoria linicola.</title>
        <authorList>
            <person name="Lapalu N."/>
            <person name="Simon A."/>
            <person name="Demenou B."/>
            <person name="Paumier D."/>
            <person name="Guillot M.-P."/>
            <person name="Gout L."/>
            <person name="Valade R."/>
        </authorList>
    </citation>
    <scope>NUCLEOTIDE SEQUENCE</scope>
    <source>
        <strain evidence="3">SE15195</strain>
    </source>
</reference>
<gene>
    <name evidence="3" type="ORF">Slin15195_G042190</name>
</gene>
<keyword evidence="4" id="KW-1185">Reference proteome</keyword>
<dbReference type="InterPro" id="IPR013087">
    <property type="entry name" value="Znf_C2H2_type"/>
</dbReference>
<dbReference type="InterPro" id="IPR036236">
    <property type="entry name" value="Znf_C2H2_sf"/>
</dbReference>
<dbReference type="OrthoDB" id="1483400at2759"/>
<sequence>MAAQTALEAARQAEKDEEKNMHCDQCDQDFTTKKGWQQHKKFLKHNPISELICPLSDECTKIFTAPSALLVHLESGACKSGMNRVKLNALIHEHDTGQLITTSENAIGALAAAGTANALASQDHVTASLGALSLASVNLDRGDLESASTSSGVIIEDDVSDTDSIGSGVLICTPTLSRSSSVSEGGVMLRSTSSE</sequence>
<accession>A0A9Q9AKV8</accession>
<feature type="compositionally biased region" description="Low complexity" evidence="1">
    <location>
        <begin position="1"/>
        <end position="10"/>
    </location>
</feature>
<organism evidence="3 4">
    <name type="scientific">Septoria linicola</name>
    <dbReference type="NCBI Taxonomy" id="215465"/>
    <lineage>
        <taxon>Eukaryota</taxon>
        <taxon>Fungi</taxon>
        <taxon>Dikarya</taxon>
        <taxon>Ascomycota</taxon>
        <taxon>Pezizomycotina</taxon>
        <taxon>Dothideomycetes</taxon>
        <taxon>Dothideomycetidae</taxon>
        <taxon>Mycosphaerellales</taxon>
        <taxon>Mycosphaerellaceae</taxon>
        <taxon>Septoria</taxon>
    </lineage>
</organism>
<feature type="domain" description="C2H2-type" evidence="2">
    <location>
        <begin position="23"/>
        <end position="45"/>
    </location>
</feature>
<protein>
    <submittedName>
        <fullName evidence="3">Zinc finger C2H2-type</fullName>
    </submittedName>
</protein>
<dbReference type="AlphaFoldDB" id="A0A9Q9AKV8"/>
<evidence type="ECO:0000313" key="3">
    <source>
        <dbReference type="EMBL" id="USW50900.1"/>
    </source>
</evidence>
<evidence type="ECO:0000313" key="4">
    <source>
        <dbReference type="Proteomes" id="UP001056384"/>
    </source>
</evidence>
<dbReference type="Gene3D" id="3.30.160.60">
    <property type="entry name" value="Classic Zinc Finger"/>
    <property type="match status" value="1"/>
</dbReference>
<evidence type="ECO:0000256" key="1">
    <source>
        <dbReference type="SAM" id="MobiDB-lite"/>
    </source>
</evidence>
<name>A0A9Q9AKV8_9PEZI</name>
<dbReference type="Proteomes" id="UP001056384">
    <property type="component" value="Chromosome 3"/>
</dbReference>